<reference evidence="2 3" key="1">
    <citation type="submission" date="2014-04" db="EMBL/GenBank/DDBJ databases">
        <authorList>
            <consortium name="DOE Joint Genome Institute"/>
            <person name="Kuo A."/>
            <person name="Girlanda M."/>
            <person name="Perotto S."/>
            <person name="Kohler A."/>
            <person name="Nagy L.G."/>
            <person name="Floudas D."/>
            <person name="Copeland A."/>
            <person name="Barry K.W."/>
            <person name="Cichocki N."/>
            <person name="Veneault-Fourrey C."/>
            <person name="LaButti K."/>
            <person name="Lindquist E.A."/>
            <person name="Lipzen A."/>
            <person name="Lundell T."/>
            <person name="Morin E."/>
            <person name="Murat C."/>
            <person name="Sun H."/>
            <person name="Tunlid A."/>
            <person name="Henrissat B."/>
            <person name="Grigoriev I.V."/>
            <person name="Hibbett D.S."/>
            <person name="Martin F."/>
            <person name="Nordberg H.P."/>
            <person name="Cantor M.N."/>
            <person name="Hua S.X."/>
        </authorList>
    </citation>
    <scope>NUCLEOTIDE SEQUENCE [LARGE SCALE GENOMIC DNA]</scope>
    <source>
        <strain evidence="2 3">MUT 4182</strain>
    </source>
</reference>
<gene>
    <name evidence="2" type="ORF">M407DRAFT_12788</name>
</gene>
<dbReference type="HOGENOM" id="CLU_1826721_0_0_1"/>
<keyword evidence="3" id="KW-1185">Reference proteome</keyword>
<dbReference type="PROSITE" id="PS51257">
    <property type="entry name" value="PROKAR_LIPOPROTEIN"/>
    <property type="match status" value="1"/>
</dbReference>
<proteinExistence type="predicted"/>
<organism evidence="2 3">
    <name type="scientific">Tulasnella calospora MUT 4182</name>
    <dbReference type="NCBI Taxonomy" id="1051891"/>
    <lineage>
        <taxon>Eukaryota</taxon>
        <taxon>Fungi</taxon>
        <taxon>Dikarya</taxon>
        <taxon>Basidiomycota</taxon>
        <taxon>Agaricomycotina</taxon>
        <taxon>Agaricomycetes</taxon>
        <taxon>Cantharellales</taxon>
        <taxon>Tulasnellaceae</taxon>
        <taxon>Tulasnella</taxon>
    </lineage>
</organism>
<evidence type="ECO:0000256" key="1">
    <source>
        <dbReference type="SAM" id="SignalP"/>
    </source>
</evidence>
<reference evidence="3" key="2">
    <citation type="submission" date="2015-01" db="EMBL/GenBank/DDBJ databases">
        <title>Evolutionary Origins and Diversification of the Mycorrhizal Mutualists.</title>
        <authorList>
            <consortium name="DOE Joint Genome Institute"/>
            <consortium name="Mycorrhizal Genomics Consortium"/>
            <person name="Kohler A."/>
            <person name="Kuo A."/>
            <person name="Nagy L.G."/>
            <person name="Floudas D."/>
            <person name="Copeland A."/>
            <person name="Barry K.W."/>
            <person name="Cichocki N."/>
            <person name="Veneault-Fourrey C."/>
            <person name="LaButti K."/>
            <person name="Lindquist E.A."/>
            <person name="Lipzen A."/>
            <person name="Lundell T."/>
            <person name="Morin E."/>
            <person name="Murat C."/>
            <person name="Riley R."/>
            <person name="Ohm R."/>
            <person name="Sun H."/>
            <person name="Tunlid A."/>
            <person name="Henrissat B."/>
            <person name="Grigoriev I.V."/>
            <person name="Hibbett D.S."/>
            <person name="Martin F."/>
        </authorList>
    </citation>
    <scope>NUCLEOTIDE SEQUENCE [LARGE SCALE GENOMIC DNA]</scope>
    <source>
        <strain evidence="3">MUT 4182</strain>
    </source>
</reference>
<keyword evidence="1" id="KW-0732">Signal</keyword>
<dbReference type="Proteomes" id="UP000054248">
    <property type="component" value="Unassembled WGS sequence"/>
</dbReference>
<dbReference type="AlphaFoldDB" id="A0A0C3PPR8"/>
<protein>
    <recommendedName>
        <fullName evidence="4">Lipoprotein</fullName>
    </recommendedName>
</protein>
<sequence>MRLSFIGVLIVAAAVVSACPVTQDTTVRSTEPKRDFCFWPWISDCGAGVDLLDVMRPSGPNIGDAPKPFKAGCEVGEEGENLSEALVLRDLEGYYRRSFHTTADGFNAPVMAVLRITRVGGLAKSEGLEVAITCAPALPSK</sequence>
<accession>A0A0C3PPR8</accession>
<dbReference type="EMBL" id="KN823550">
    <property type="protein sequence ID" value="KIO16500.1"/>
    <property type="molecule type" value="Genomic_DNA"/>
</dbReference>
<name>A0A0C3PPR8_9AGAM</name>
<feature type="chain" id="PRO_5002180505" description="Lipoprotein" evidence="1">
    <location>
        <begin position="19"/>
        <end position="141"/>
    </location>
</feature>
<feature type="signal peptide" evidence="1">
    <location>
        <begin position="1"/>
        <end position="18"/>
    </location>
</feature>
<evidence type="ECO:0000313" key="2">
    <source>
        <dbReference type="EMBL" id="KIO16500.1"/>
    </source>
</evidence>
<evidence type="ECO:0008006" key="4">
    <source>
        <dbReference type="Google" id="ProtNLM"/>
    </source>
</evidence>
<evidence type="ECO:0000313" key="3">
    <source>
        <dbReference type="Proteomes" id="UP000054248"/>
    </source>
</evidence>